<accession>A0A812CYC5</accession>
<sequence length="285" mass="32097">MLCPTPKVRDQFYEALDETIFRNPKTEGLYLLGDFNTRVGAYCDTCPSCLGCQGIGRMNENGQWLLELGCHHGHPRSRHWHQLDLVLTRHANLRSVLHTRSFHSAYCNTDHSLVGCNVRLRAKKIHCSKTKGLPRINTCCSNDPESSRHFQTTFSTQVDTSSFSATDIDSRCHHLLHAIYISALTAFRKKDRQNADWYKAHWDEMQPASEARSHFWPTSKTLVSIPAMPSELLAARLNRLHATAPTTTGRTCAAGSRWLPTVETQEACTLASKLPPVTLPSRLLC</sequence>
<organism evidence="1 2">
    <name type="scientific">Acanthosepion pharaonis</name>
    <name type="common">Pharaoh cuttlefish</name>
    <name type="synonym">Sepia pharaonis</name>
    <dbReference type="NCBI Taxonomy" id="158019"/>
    <lineage>
        <taxon>Eukaryota</taxon>
        <taxon>Metazoa</taxon>
        <taxon>Spiralia</taxon>
        <taxon>Lophotrochozoa</taxon>
        <taxon>Mollusca</taxon>
        <taxon>Cephalopoda</taxon>
        <taxon>Coleoidea</taxon>
        <taxon>Decapodiformes</taxon>
        <taxon>Sepiida</taxon>
        <taxon>Sepiina</taxon>
        <taxon>Sepiidae</taxon>
        <taxon>Acanthosepion</taxon>
    </lineage>
</organism>
<gene>
    <name evidence="1" type="ORF">SPHA_43139</name>
</gene>
<proteinExistence type="predicted"/>
<dbReference type="OrthoDB" id="6253503at2759"/>
<dbReference type="InterPro" id="IPR036691">
    <property type="entry name" value="Endo/exonu/phosph_ase_sf"/>
</dbReference>
<name>A0A812CYC5_ACAPH</name>
<dbReference type="AlphaFoldDB" id="A0A812CYC5"/>
<comment type="caution">
    <text evidence="1">The sequence shown here is derived from an EMBL/GenBank/DDBJ whole genome shotgun (WGS) entry which is preliminary data.</text>
</comment>
<protein>
    <submittedName>
        <fullName evidence="1">Uncharacterized protein</fullName>
    </submittedName>
</protein>
<dbReference type="EMBL" id="CAHIKZ030002146">
    <property type="protein sequence ID" value="CAE1281933.1"/>
    <property type="molecule type" value="Genomic_DNA"/>
</dbReference>
<evidence type="ECO:0000313" key="2">
    <source>
        <dbReference type="Proteomes" id="UP000597762"/>
    </source>
</evidence>
<reference evidence="1" key="1">
    <citation type="submission" date="2021-01" db="EMBL/GenBank/DDBJ databases">
        <authorList>
            <person name="Li R."/>
            <person name="Bekaert M."/>
        </authorList>
    </citation>
    <scope>NUCLEOTIDE SEQUENCE</scope>
    <source>
        <strain evidence="1">Farmed</strain>
    </source>
</reference>
<dbReference type="SUPFAM" id="SSF56219">
    <property type="entry name" value="DNase I-like"/>
    <property type="match status" value="1"/>
</dbReference>
<dbReference type="Gene3D" id="3.60.10.10">
    <property type="entry name" value="Endonuclease/exonuclease/phosphatase"/>
    <property type="match status" value="1"/>
</dbReference>
<keyword evidence="2" id="KW-1185">Reference proteome</keyword>
<evidence type="ECO:0000313" key="1">
    <source>
        <dbReference type="EMBL" id="CAE1281933.1"/>
    </source>
</evidence>
<dbReference type="Proteomes" id="UP000597762">
    <property type="component" value="Unassembled WGS sequence"/>
</dbReference>